<gene>
    <name evidence="2" type="ORF">DGAL_LOCUS9534</name>
</gene>
<sequence>MKIKNSDKMCNPVQSPQSIPFNLKSLKMAGPPSPPPPELTAAVLAIRKYADHTLAIDRVRDSWELLRHLFSEEFFERLHLMKPRKWTPTPPGYGRRPRSSALSPPPSLLLNDKHAAQLEAIRKKEKRLLQIAAINRRLRLIEDEMTESELESVPIPTESRSNKRMDSMMKTERS</sequence>
<dbReference type="EMBL" id="CAKKLH010000223">
    <property type="protein sequence ID" value="CAH0106379.1"/>
    <property type="molecule type" value="Genomic_DNA"/>
</dbReference>
<dbReference type="AlphaFoldDB" id="A0A8J2RNA8"/>
<proteinExistence type="predicted"/>
<accession>A0A8J2RNA8</accession>
<evidence type="ECO:0000313" key="3">
    <source>
        <dbReference type="Proteomes" id="UP000789390"/>
    </source>
</evidence>
<feature type="region of interest" description="Disordered" evidence="1">
    <location>
        <begin position="147"/>
        <end position="174"/>
    </location>
</feature>
<keyword evidence="3" id="KW-1185">Reference proteome</keyword>
<evidence type="ECO:0000313" key="2">
    <source>
        <dbReference type="EMBL" id="CAH0106379.1"/>
    </source>
</evidence>
<comment type="caution">
    <text evidence="2">The sequence shown here is derived from an EMBL/GenBank/DDBJ whole genome shotgun (WGS) entry which is preliminary data.</text>
</comment>
<organism evidence="2 3">
    <name type="scientific">Daphnia galeata</name>
    <dbReference type="NCBI Taxonomy" id="27404"/>
    <lineage>
        <taxon>Eukaryota</taxon>
        <taxon>Metazoa</taxon>
        <taxon>Ecdysozoa</taxon>
        <taxon>Arthropoda</taxon>
        <taxon>Crustacea</taxon>
        <taxon>Branchiopoda</taxon>
        <taxon>Diplostraca</taxon>
        <taxon>Cladocera</taxon>
        <taxon>Anomopoda</taxon>
        <taxon>Daphniidae</taxon>
        <taxon>Daphnia</taxon>
    </lineage>
</organism>
<name>A0A8J2RNA8_9CRUS</name>
<protein>
    <submittedName>
        <fullName evidence="2">Uncharacterized protein</fullName>
    </submittedName>
</protein>
<feature type="compositionally biased region" description="Basic and acidic residues" evidence="1">
    <location>
        <begin position="160"/>
        <end position="174"/>
    </location>
</feature>
<feature type="region of interest" description="Disordered" evidence="1">
    <location>
        <begin position="85"/>
        <end position="107"/>
    </location>
</feature>
<reference evidence="2" key="1">
    <citation type="submission" date="2021-11" db="EMBL/GenBank/DDBJ databases">
        <authorList>
            <person name="Schell T."/>
        </authorList>
    </citation>
    <scope>NUCLEOTIDE SEQUENCE</scope>
    <source>
        <strain evidence="2">M5</strain>
    </source>
</reference>
<evidence type="ECO:0000256" key="1">
    <source>
        <dbReference type="SAM" id="MobiDB-lite"/>
    </source>
</evidence>
<dbReference type="Proteomes" id="UP000789390">
    <property type="component" value="Unassembled WGS sequence"/>
</dbReference>